<comment type="caution">
    <text evidence="1">The sequence shown here is derived from an EMBL/GenBank/DDBJ whole genome shotgun (WGS) entry which is preliminary data.</text>
</comment>
<dbReference type="RefSeq" id="WP_116494877.1">
    <property type="nucleotide sequence ID" value="NZ_QDFR01000016.1"/>
</dbReference>
<protein>
    <submittedName>
        <fullName evidence="1">Uncharacterized protein</fullName>
    </submittedName>
</protein>
<name>A0AA92BZ07_RHIRH</name>
<dbReference type="AlphaFoldDB" id="A0AA92BZ07"/>
<evidence type="ECO:0000313" key="1">
    <source>
        <dbReference type="EMBL" id="PVE49879.1"/>
    </source>
</evidence>
<gene>
    <name evidence="1" type="ORF">DC430_23560</name>
</gene>
<reference evidence="1 2" key="1">
    <citation type="submission" date="2018-04" db="EMBL/GenBank/DDBJ databases">
        <authorList>
            <person name="Hagen T."/>
        </authorList>
    </citation>
    <scope>NUCLEOTIDE SEQUENCE [LARGE SCALE GENOMIC DNA]</scope>
    <source>
        <strain evidence="1 2">TPD7009</strain>
    </source>
</reference>
<dbReference type="EMBL" id="QDFR01000016">
    <property type="protein sequence ID" value="PVE49879.1"/>
    <property type="molecule type" value="Genomic_DNA"/>
</dbReference>
<sequence length="370" mass="41700">MNKVPLAETMQPLPRIEDGQGFIMHWTGGLQSAERNPDQWHILPIQHDGAPHASGLYSRQAMLAFMSQRGARFVAYQQISWTDGSHAAFWNPFIAGERNFHESPADLWNRAARNLARARVTPLIEALDNPTHEQITAIQDAHSELERLASSISLSLRNLDTTVSQIASFYHTELINQLAAGHTDGSRSSSVRDQNLYALVHGFFLHLGAARDYLAAFIAFELGMDVTKIEAMNRLVDAIRSPHIDRSAILKLLADKGYVRPIGAPSTKWESAGWLDDASDLRNEFTHRRTYGHLAAERMGQLEALDNNVGFYRYFRPVVWKGVIQDVFDMIIMNYEHVNELFFSAAKLSGQDLSIMNITDKDIISIQRSE</sequence>
<dbReference type="Proteomes" id="UP000244335">
    <property type="component" value="Unassembled WGS sequence"/>
</dbReference>
<evidence type="ECO:0000313" key="2">
    <source>
        <dbReference type="Proteomes" id="UP000244335"/>
    </source>
</evidence>
<organism evidence="1 2">
    <name type="scientific">Rhizobium rhizogenes</name>
    <name type="common">Agrobacterium rhizogenes</name>
    <dbReference type="NCBI Taxonomy" id="359"/>
    <lineage>
        <taxon>Bacteria</taxon>
        <taxon>Pseudomonadati</taxon>
        <taxon>Pseudomonadota</taxon>
        <taxon>Alphaproteobacteria</taxon>
        <taxon>Hyphomicrobiales</taxon>
        <taxon>Rhizobiaceae</taxon>
        <taxon>Rhizobium/Agrobacterium group</taxon>
        <taxon>Rhizobium</taxon>
    </lineage>
</organism>
<proteinExistence type="predicted"/>
<accession>A0AA92BZ07</accession>